<reference evidence="3 4" key="1">
    <citation type="submission" date="2020-03" db="EMBL/GenBank/DDBJ databases">
        <authorList>
            <person name="Zhu W."/>
        </authorList>
    </citation>
    <scope>NUCLEOTIDE SEQUENCE [LARGE SCALE GENOMIC DNA]</scope>
    <source>
        <strain evidence="3 4">185</strain>
    </source>
</reference>
<accession>A0A6G8S8R4</accession>
<name>A0A6G8S8R4_9GAMM</name>
<evidence type="ECO:0000313" key="4">
    <source>
        <dbReference type="Proteomes" id="UP000501939"/>
    </source>
</evidence>
<dbReference type="GO" id="GO:0006281">
    <property type="term" value="P:DNA repair"/>
    <property type="evidence" value="ECO:0007669"/>
    <property type="project" value="InterPro"/>
</dbReference>
<dbReference type="AlphaFoldDB" id="A0A6G8S8R4"/>
<dbReference type="EMBL" id="CP049916">
    <property type="protein sequence ID" value="QIO10323.1"/>
    <property type="molecule type" value="Genomic_DNA"/>
</dbReference>
<proteinExistence type="predicted"/>
<dbReference type="Proteomes" id="UP000501939">
    <property type="component" value="Chromosome"/>
</dbReference>
<dbReference type="InterPro" id="IPR052520">
    <property type="entry name" value="ATL_DNA_repair"/>
</dbReference>
<keyword evidence="3" id="KW-0489">Methyltransferase</keyword>
<dbReference type="CDD" id="cd06445">
    <property type="entry name" value="ATase"/>
    <property type="match status" value="1"/>
</dbReference>
<dbReference type="GO" id="GO:0008168">
    <property type="term" value="F:methyltransferase activity"/>
    <property type="evidence" value="ECO:0007669"/>
    <property type="project" value="UniProtKB-KW"/>
</dbReference>
<gene>
    <name evidence="3" type="ORF">G8D99_04105</name>
</gene>
<dbReference type="Gene3D" id="1.10.10.10">
    <property type="entry name" value="Winged helix-like DNA-binding domain superfamily/Winged helix DNA-binding domain"/>
    <property type="match status" value="1"/>
</dbReference>
<evidence type="ECO:0000256" key="1">
    <source>
        <dbReference type="ARBA" id="ARBA00022763"/>
    </source>
</evidence>
<dbReference type="GO" id="GO:0032259">
    <property type="term" value="P:methylation"/>
    <property type="evidence" value="ECO:0007669"/>
    <property type="project" value="UniProtKB-KW"/>
</dbReference>
<dbReference type="KEGG" id="alj:G8D99_04105"/>
<keyword evidence="1" id="KW-0227">DNA damage</keyword>
<dbReference type="SUPFAM" id="SSF46767">
    <property type="entry name" value="Methylated DNA-protein cysteine methyltransferase, C-terminal domain"/>
    <property type="match status" value="1"/>
</dbReference>
<dbReference type="PANTHER" id="PTHR42942">
    <property type="entry name" value="6-O-METHYLGUANINE DNA METHYLTRANSFERASE"/>
    <property type="match status" value="1"/>
</dbReference>
<sequence length="98" mass="10758">MIMAVVATIPHGKVASYGQVAALAGLPRHARLVGRVLSQMDSNSEIPWHRVINSQGRISLSRLDENGYNEQQARLLAEGIVFNNGRVSFHSFGWMGDV</sequence>
<dbReference type="Pfam" id="PF01035">
    <property type="entry name" value="DNA_binding_1"/>
    <property type="match status" value="1"/>
</dbReference>
<protein>
    <submittedName>
        <fullName evidence="3">Methyltransferase</fullName>
    </submittedName>
</protein>
<organism evidence="3 4">
    <name type="scientific">Acinetobacter lanii</name>
    <dbReference type="NCBI Taxonomy" id="2715163"/>
    <lineage>
        <taxon>Bacteria</taxon>
        <taxon>Pseudomonadati</taxon>
        <taxon>Pseudomonadota</taxon>
        <taxon>Gammaproteobacteria</taxon>
        <taxon>Moraxellales</taxon>
        <taxon>Moraxellaceae</taxon>
        <taxon>Acinetobacter</taxon>
    </lineage>
</organism>
<evidence type="ECO:0000313" key="3">
    <source>
        <dbReference type="EMBL" id="QIO10323.1"/>
    </source>
</evidence>
<keyword evidence="3" id="KW-0808">Transferase</keyword>
<keyword evidence="4" id="KW-1185">Reference proteome</keyword>
<feature type="domain" description="Methylated-DNA-[protein]-cysteine S-methyltransferase DNA binding" evidence="2">
    <location>
        <begin position="2"/>
        <end position="80"/>
    </location>
</feature>
<dbReference type="PANTHER" id="PTHR42942:SF1">
    <property type="entry name" value="ALKYLTRANSFERASE-LIKE PROTEIN 1"/>
    <property type="match status" value="1"/>
</dbReference>
<evidence type="ECO:0000259" key="2">
    <source>
        <dbReference type="Pfam" id="PF01035"/>
    </source>
</evidence>
<dbReference type="InterPro" id="IPR014048">
    <property type="entry name" value="MethylDNA_cys_MeTrfase_DNA-bd"/>
</dbReference>
<dbReference type="InterPro" id="IPR036388">
    <property type="entry name" value="WH-like_DNA-bd_sf"/>
</dbReference>
<dbReference type="InterPro" id="IPR036217">
    <property type="entry name" value="MethylDNA_cys_MeTrfase_DNAb"/>
</dbReference>